<feature type="compositionally biased region" description="Basic and acidic residues" evidence="2">
    <location>
        <begin position="314"/>
        <end position="332"/>
    </location>
</feature>
<reference evidence="3" key="1">
    <citation type="journal article" date="2022" name="bioRxiv">
        <title>Sequencing and chromosome-scale assembly of the giantPleurodeles waltlgenome.</title>
        <authorList>
            <person name="Brown T."/>
            <person name="Elewa A."/>
            <person name="Iarovenko S."/>
            <person name="Subramanian E."/>
            <person name="Araus A.J."/>
            <person name="Petzold A."/>
            <person name="Susuki M."/>
            <person name="Suzuki K.-i.T."/>
            <person name="Hayashi T."/>
            <person name="Toyoda A."/>
            <person name="Oliveira C."/>
            <person name="Osipova E."/>
            <person name="Leigh N.D."/>
            <person name="Simon A."/>
            <person name="Yun M.H."/>
        </authorList>
    </citation>
    <scope>NUCLEOTIDE SEQUENCE</scope>
    <source>
        <strain evidence="3">20211129_DDA</strain>
        <tissue evidence="3">Liver</tissue>
    </source>
</reference>
<dbReference type="Proteomes" id="UP001066276">
    <property type="component" value="Chromosome 5"/>
</dbReference>
<feature type="compositionally biased region" description="Polar residues" evidence="2">
    <location>
        <begin position="93"/>
        <end position="105"/>
    </location>
</feature>
<feature type="region of interest" description="Disordered" evidence="2">
    <location>
        <begin position="69"/>
        <end position="158"/>
    </location>
</feature>
<keyword evidence="4" id="KW-1185">Reference proteome</keyword>
<proteinExistence type="predicted"/>
<feature type="region of interest" description="Disordered" evidence="2">
    <location>
        <begin position="1"/>
        <end position="56"/>
    </location>
</feature>
<keyword evidence="1" id="KW-0175">Coiled coil</keyword>
<feature type="compositionally biased region" description="Basic and acidic residues" evidence="2">
    <location>
        <begin position="79"/>
        <end position="88"/>
    </location>
</feature>
<evidence type="ECO:0000313" key="4">
    <source>
        <dbReference type="Proteomes" id="UP001066276"/>
    </source>
</evidence>
<gene>
    <name evidence="3" type="ORF">NDU88_010962</name>
</gene>
<comment type="caution">
    <text evidence="3">The sequence shown here is derived from an EMBL/GenBank/DDBJ whole genome shotgun (WGS) entry which is preliminary data.</text>
</comment>
<dbReference type="EMBL" id="JANPWB010000009">
    <property type="protein sequence ID" value="KAJ1158269.1"/>
    <property type="molecule type" value="Genomic_DNA"/>
</dbReference>
<feature type="compositionally biased region" description="Basic and acidic residues" evidence="2">
    <location>
        <begin position="35"/>
        <end position="53"/>
    </location>
</feature>
<dbReference type="PANTHER" id="PTHR34488">
    <property type="entry name" value="SI:CH211-245H14.1-RELATED"/>
    <property type="match status" value="1"/>
</dbReference>
<evidence type="ECO:0000256" key="2">
    <source>
        <dbReference type="SAM" id="MobiDB-lite"/>
    </source>
</evidence>
<feature type="region of interest" description="Disordered" evidence="2">
    <location>
        <begin position="231"/>
        <end position="250"/>
    </location>
</feature>
<name>A0AAV7S411_PLEWA</name>
<dbReference type="AlphaFoldDB" id="A0AAV7S411"/>
<feature type="coiled-coil region" evidence="1">
    <location>
        <begin position="193"/>
        <end position="220"/>
    </location>
</feature>
<feature type="compositionally biased region" description="Polar residues" evidence="2">
    <location>
        <begin position="115"/>
        <end position="128"/>
    </location>
</feature>
<feature type="region of interest" description="Disordered" evidence="2">
    <location>
        <begin position="292"/>
        <end position="332"/>
    </location>
</feature>
<accession>A0AAV7S411</accession>
<protein>
    <submittedName>
        <fullName evidence="3">Uncharacterized protein</fullName>
    </submittedName>
</protein>
<feature type="compositionally biased region" description="Basic and acidic residues" evidence="2">
    <location>
        <begin position="10"/>
        <end position="19"/>
    </location>
</feature>
<evidence type="ECO:0000313" key="3">
    <source>
        <dbReference type="EMBL" id="KAJ1158269.1"/>
    </source>
</evidence>
<evidence type="ECO:0000256" key="1">
    <source>
        <dbReference type="SAM" id="Coils"/>
    </source>
</evidence>
<dbReference type="PANTHER" id="PTHR34488:SF1">
    <property type="entry name" value="SI:CH211-245H14.1-RELATED"/>
    <property type="match status" value="1"/>
</dbReference>
<sequence>MFAWKAYGSRRNDGADKKVYSSGNERCYPGSGPAQHRDGWQAERGPEPQRKVTDPQAWYMQAPEEIDTITELQVPSKQRNCEDPKVARELTSGRFSTETSNSKVTPSVDIEGKLQENSNLEQKFSSSAGEELDDAASLVSETRSVSPPHACDQAASNSSYKSIDVIKMKLEFRQKQFEFKEKLAHERAMRETELKWNLDYNRAQEKLQEKEAELQRLRQKNSRDTFLFDGITEKSPAEKHPEERRDQPAKNKIQDLIIEIKSLEEDDNPETLAFVDLLSNHVRLHKKMIRYQKGSQKADCPKETKPATVGPVLKAEDTPKQPNVDKKQEREADTKAFTSLPAPVPMSTSSIPSITSVSPLITIFPIQVLVVGQAFGSDQQFLNQVEKHLEQSEVFLQKEPFTPSSDGLLLLFCPVVSRAGTDISNALEKSPAEAKIILVVMNHVPNESMTVYLDSRSKVQRRSVIHSVDCRFSERSGLYTSQMNNDAVTSVARKIQEEAKARS</sequence>
<organism evidence="3 4">
    <name type="scientific">Pleurodeles waltl</name>
    <name type="common">Iberian ribbed newt</name>
    <dbReference type="NCBI Taxonomy" id="8319"/>
    <lineage>
        <taxon>Eukaryota</taxon>
        <taxon>Metazoa</taxon>
        <taxon>Chordata</taxon>
        <taxon>Craniata</taxon>
        <taxon>Vertebrata</taxon>
        <taxon>Euteleostomi</taxon>
        <taxon>Amphibia</taxon>
        <taxon>Batrachia</taxon>
        <taxon>Caudata</taxon>
        <taxon>Salamandroidea</taxon>
        <taxon>Salamandridae</taxon>
        <taxon>Pleurodelinae</taxon>
        <taxon>Pleurodeles</taxon>
    </lineage>
</organism>